<dbReference type="Gene3D" id="2.40.30.10">
    <property type="entry name" value="Translation factors"/>
    <property type="match status" value="1"/>
</dbReference>
<dbReference type="PRINTS" id="PR00369">
    <property type="entry name" value="FLAVODOXIN"/>
</dbReference>
<comment type="function">
    <text evidence="12">Produces nitric oxide (NO) which is a messenger molecule with diverse functions.</text>
</comment>
<feature type="domain" description="FAD-binding FR-type" evidence="16">
    <location>
        <begin position="716"/>
        <end position="964"/>
    </location>
</feature>
<dbReference type="Gene3D" id="1.20.990.10">
    <property type="entry name" value="NADPH-cytochrome p450 Reductase, Chain A, domain 3"/>
    <property type="match status" value="1"/>
</dbReference>
<dbReference type="GO" id="GO:0050661">
    <property type="term" value="F:NADP binding"/>
    <property type="evidence" value="ECO:0007669"/>
    <property type="project" value="InterPro"/>
</dbReference>
<dbReference type="PIRSF" id="PIRSF000333">
    <property type="entry name" value="NOS"/>
    <property type="match status" value="1"/>
</dbReference>
<keyword evidence="10 12" id="KW-0560">Oxidoreductase</keyword>
<dbReference type="Pfam" id="PF00258">
    <property type="entry name" value="Flavodoxin_1"/>
    <property type="match status" value="1"/>
</dbReference>
<dbReference type="InterPro" id="IPR050607">
    <property type="entry name" value="NOS"/>
</dbReference>
<dbReference type="InterPro" id="IPR017938">
    <property type="entry name" value="Riboflavin_synthase-like_b-brl"/>
</dbReference>
<dbReference type="InterPro" id="IPR023173">
    <property type="entry name" value="NADPH_Cyt_P450_Rdtase_alpha"/>
</dbReference>
<dbReference type="GO" id="GO:0010181">
    <property type="term" value="F:FMN binding"/>
    <property type="evidence" value="ECO:0007669"/>
    <property type="project" value="InterPro"/>
</dbReference>
<dbReference type="InterPro" id="IPR003097">
    <property type="entry name" value="CysJ-like_FAD-binding"/>
</dbReference>
<dbReference type="InterPro" id="IPR001709">
    <property type="entry name" value="Flavoprot_Pyr_Nucl_cyt_Rdtase"/>
</dbReference>
<comment type="similarity">
    <text evidence="2 12">Belongs to the NOS family.</text>
</comment>
<dbReference type="SUPFAM" id="SSF52218">
    <property type="entry name" value="Flavoproteins"/>
    <property type="match status" value="1"/>
</dbReference>
<dbReference type="Pfam" id="PF02898">
    <property type="entry name" value="NO_synthase"/>
    <property type="match status" value="1"/>
</dbReference>
<dbReference type="GO" id="GO:0004517">
    <property type="term" value="F:nitric-oxide synthase activity"/>
    <property type="evidence" value="ECO:0007669"/>
    <property type="project" value="UniProtKB-EC"/>
</dbReference>
<dbReference type="InterPro" id="IPR044940">
    <property type="entry name" value="NOS_dom_2"/>
</dbReference>
<keyword evidence="9 12" id="KW-0112">Calmodulin-binding</keyword>
<dbReference type="InterPro" id="IPR044943">
    <property type="entry name" value="NOS_dom_1"/>
</dbReference>
<dbReference type="Gene3D" id="3.90.440.10">
    <property type="entry name" value="Nitric Oxide Synthase,Heme Domain,Chain A domain 2"/>
    <property type="match status" value="1"/>
</dbReference>
<dbReference type="GO" id="GO:0046872">
    <property type="term" value="F:metal ion binding"/>
    <property type="evidence" value="ECO:0007669"/>
    <property type="project" value="UniProtKB-KW"/>
</dbReference>
<evidence type="ECO:0000256" key="9">
    <source>
        <dbReference type="ARBA" id="ARBA00022860"/>
    </source>
</evidence>
<evidence type="ECO:0000256" key="5">
    <source>
        <dbReference type="ARBA" id="ARBA00022643"/>
    </source>
</evidence>
<dbReference type="InterPro" id="IPR001433">
    <property type="entry name" value="OxRdtase_FAD/NAD-bd"/>
</dbReference>
<sequence>MQEIKLYHFTEGHFLKDQLHKRAQGVQCGANHYCTGALVQPPAGEQRAYGELRPIKEMKRDAMKFFKEFFKENSHKFQRASSELSIHTPGRRRSSVTEQVNTWINHLHDNEEALRMREVMRSIEETGTYELTEQELAFGAKLAWRNASRCIGRKQWLNLKVFDHRHVQSAEEIFKGCLQHLQYATNGGLIRSTLTVFKKRTENNKETRIWNSQLIKYAGYTQPDGSVIGDPDSCEFTEVCQTLGWQGKGGAFDVLPIVIQYQGGPPELFEIPEEYILRVKISHPKYTKLSELGLEWYAVPAITNIALDCGGLEFTCAPFNGWYMATEIGVRNFLDKQRYNLIKPIASAFDLDTSEDLTLWKDKTAIEMTSAVLHSFKKIQVTISDHHSLSEQFCEHMKSESSRRGGCPADWVWIVPPISGSLLPVFHQEMVNYKLKPSYEYQEKPWRYYRMKKRRFTNLKQISKFILICIKMVLQCLRKRPQLTVLYGSESGHAKRFARHLESTFNVTFWTKFSSLNKYEFVLDSTKPQFLAIVTSTFGNGEAPSNAELFDMKLKQMVIESEVHCTQEDNWLNIDINQSKPLDHYKYTVFALGSSAYPQFCAFGHDVNNKMRSLGAEEIYGIGEGDELNGQEQSFLNWLDESYMESCSSFDIIPTFDTDMADAYNNNLLTSEKKENILIDGRRSQWSESKFRIVRADTARKQIKSLCDQISETNRKNVVPSKVIDVENLQTHQSRRKTNFIRLSIQENHKQLQYDIGDSLAIFPKNDHKLVERVLKKCRSSFDPDEPIKLEINAYHERKNSICGWVNHDRISSPTTLATIFESLLDLNTPPTQSFLSLLCSKATHPSDIDGLQKLVENEMEYKQWRNYNCPTIADVLDEFSSVQISATFLITQIPLLKPRYYSISSSPRCYPNEIHLTAALLDYKTQGGDGMTRRGVCTSWLNNLKPNDIVPCFVKKSNRLRFPETSDPLILVGPGTGIAPFRGFWQELLYKSKHQQNGTKLPEVVLYTGCRSPQEDFLFQEEIQRCHESGVLNKVHCAFSRVRGKAKIYVQHLIKQNAREMYDLLCKRNGHLFVCGGIEMAKDVKESIVEIIQECSKIDYFDALEATENLKVSGHYHEEVFGTHNIFTRDFNKPMYSRRRSMHPGGRSSTVFNPWSNESKLTSSL</sequence>
<evidence type="ECO:0000256" key="13">
    <source>
        <dbReference type="PIRSR" id="PIRSR000333-1"/>
    </source>
</evidence>
<dbReference type="Gene3D" id="3.40.50.80">
    <property type="entry name" value="Nucleotide-binding domain of ferredoxin-NADP reductase (FNR) module"/>
    <property type="match status" value="1"/>
</dbReference>
<evidence type="ECO:0000259" key="16">
    <source>
        <dbReference type="PROSITE" id="PS51384"/>
    </source>
</evidence>
<dbReference type="InterPro" id="IPR039261">
    <property type="entry name" value="FNR_nucleotide-bd"/>
</dbReference>
<feature type="region of interest" description="Disordered" evidence="14">
    <location>
        <begin position="1139"/>
        <end position="1166"/>
    </location>
</feature>
<reference evidence="17" key="1">
    <citation type="submission" date="2021-01" db="UniProtKB">
        <authorList>
            <consortium name="EnsemblMetazoa"/>
        </authorList>
    </citation>
    <scope>IDENTIFICATION</scope>
</reference>
<evidence type="ECO:0000256" key="8">
    <source>
        <dbReference type="ARBA" id="ARBA00022857"/>
    </source>
</evidence>
<evidence type="ECO:0000256" key="11">
    <source>
        <dbReference type="ARBA" id="ARBA00023004"/>
    </source>
</evidence>
<evidence type="ECO:0000259" key="15">
    <source>
        <dbReference type="PROSITE" id="PS50902"/>
    </source>
</evidence>
<evidence type="ECO:0000256" key="7">
    <source>
        <dbReference type="ARBA" id="ARBA00022827"/>
    </source>
</evidence>
<dbReference type="Pfam" id="PF00667">
    <property type="entry name" value="FAD_binding_1"/>
    <property type="match status" value="1"/>
</dbReference>
<evidence type="ECO:0000313" key="18">
    <source>
        <dbReference type="Proteomes" id="UP000594262"/>
    </source>
</evidence>
<keyword evidence="4" id="KW-0285">Flavoprotein</keyword>
<keyword evidence="11 12" id="KW-0408">Iron</keyword>
<dbReference type="PROSITE" id="PS51384">
    <property type="entry name" value="FAD_FR"/>
    <property type="match status" value="1"/>
</dbReference>
<keyword evidence="3 12" id="KW-0349">Heme</keyword>
<dbReference type="RefSeq" id="XP_066924993.1">
    <property type="nucleotide sequence ID" value="XM_067068892.1"/>
</dbReference>
<proteinExistence type="inferred from homology"/>
<dbReference type="InterPro" id="IPR017927">
    <property type="entry name" value="FAD-bd_FR_type"/>
</dbReference>
<dbReference type="GO" id="GO:0020037">
    <property type="term" value="F:heme binding"/>
    <property type="evidence" value="ECO:0007669"/>
    <property type="project" value="InterPro"/>
</dbReference>
<protein>
    <recommendedName>
        <fullName evidence="12">Nitric oxide synthase</fullName>
        <ecNumber evidence="12">1.14.13.39</ecNumber>
    </recommendedName>
</protein>
<feature type="binding site" description="axial binding residue" evidence="13">
    <location>
        <position position="150"/>
    </location>
    <ligand>
        <name>heme b</name>
        <dbReference type="ChEBI" id="CHEBI:60344"/>
    </ligand>
    <ligandPart>
        <name>Fe</name>
        <dbReference type="ChEBI" id="CHEBI:18248"/>
    </ligandPart>
</feature>
<comment type="cofactor">
    <cofactor evidence="12">
        <name>FMN</name>
        <dbReference type="ChEBI" id="CHEBI:58210"/>
    </cofactor>
    <text evidence="12">Binds 1 FMN.</text>
</comment>
<dbReference type="AlphaFoldDB" id="A0A7M5V2C3"/>
<dbReference type="InterPro" id="IPR029039">
    <property type="entry name" value="Flavoprotein-like_sf"/>
</dbReference>
<evidence type="ECO:0000256" key="6">
    <source>
        <dbReference type="ARBA" id="ARBA00022723"/>
    </source>
</evidence>
<dbReference type="Pfam" id="PF00175">
    <property type="entry name" value="NAD_binding_1"/>
    <property type="match status" value="1"/>
</dbReference>
<comment type="cofactor">
    <cofactor evidence="1 12">
        <name>heme b</name>
        <dbReference type="ChEBI" id="CHEBI:60344"/>
    </cofactor>
</comment>
<dbReference type="GO" id="GO:0005516">
    <property type="term" value="F:calmodulin binding"/>
    <property type="evidence" value="ECO:0007669"/>
    <property type="project" value="UniProtKB-KW"/>
</dbReference>
<dbReference type="SUPFAM" id="SSF52343">
    <property type="entry name" value="Ferredoxin reductase-like, C-terminal NADP-linked domain"/>
    <property type="match status" value="1"/>
</dbReference>
<comment type="catalytic activity">
    <reaction evidence="12">
        <text>2 L-arginine + 3 NADPH + 4 O2 + H(+) = 2 L-citrulline + 2 nitric oxide + 3 NADP(+) + 4 H2O</text>
        <dbReference type="Rhea" id="RHEA:19897"/>
        <dbReference type="ChEBI" id="CHEBI:15377"/>
        <dbReference type="ChEBI" id="CHEBI:15378"/>
        <dbReference type="ChEBI" id="CHEBI:15379"/>
        <dbReference type="ChEBI" id="CHEBI:16480"/>
        <dbReference type="ChEBI" id="CHEBI:32682"/>
        <dbReference type="ChEBI" id="CHEBI:57743"/>
        <dbReference type="ChEBI" id="CHEBI:57783"/>
        <dbReference type="ChEBI" id="CHEBI:58349"/>
        <dbReference type="EC" id="1.14.13.39"/>
    </reaction>
</comment>
<dbReference type="PANTHER" id="PTHR43410">
    <property type="entry name" value="NITRIC OXIDE SYNTHASE OXYGENASE"/>
    <property type="match status" value="1"/>
</dbReference>
<evidence type="ECO:0000256" key="10">
    <source>
        <dbReference type="ARBA" id="ARBA00023002"/>
    </source>
</evidence>
<evidence type="ECO:0000313" key="17">
    <source>
        <dbReference type="EnsemblMetazoa" id="CLYHEMP008384.1"/>
    </source>
</evidence>
<dbReference type="EC" id="1.14.13.39" evidence="12"/>
<dbReference type="GeneID" id="136812401"/>
<dbReference type="PRINTS" id="PR00371">
    <property type="entry name" value="FPNCR"/>
</dbReference>
<dbReference type="SUPFAM" id="SSF56512">
    <property type="entry name" value="Nitric oxide (NO) synthase oxygenase domain"/>
    <property type="match status" value="1"/>
</dbReference>
<evidence type="ECO:0000256" key="4">
    <source>
        <dbReference type="ARBA" id="ARBA00022630"/>
    </source>
</evidence>
<dbReference type="PANTHER" id="PTHR43410:SF1">
    <property type="entry name" value="NITRIC OXIDE SYNTHASE"/>
    <property type="match status" value="1"/>
</dbReference>
<dbReference type="InterPro" id="IPR044944">
    <property type="entry name" value="NOS_dom_3"/>
</dbReference>
<keyword evidence="7 12" id="KW-0274">FAD</keyword>
<evidence type="ECO:0000256" key="2">
    <source>
        <dbReference type="ARBA" id="ARBA00006267"/>
    </source>
</evidence>
<dbReference type="Gene3D" id="3.40.50.360">
    <property type="match status" value="1"/>
</dbReference>
<dbReference type="SUPFAM" id="SSF63380">
    <property type="entry name" value="Riboflavin synthase domain-like"/>
    <property type="match status" value="1"/>
</dbReference>
<keyword evidence="5 12" id="KW-0288">FMN</keyword>
<accession>A0A7M5V2C3</accession>
<dbReference type="InterPro" id="IPR036119">
    <property type="entry name" value="NOS_N_sf"/>
</dbReference>
<dbReference type="GO" id="GO:0050660">
    <property type="term" value="F:flavin adenine dinucleotide binding"/>
    <property type="evidence" value="ECO:0007669"/>
    <property type="project" value="InterPro"/>
</dbReference>
<feature type="compositionally biased region" description="Polar residues" evidence="14">
    <location>
        <begin position="1148"/>
        <end position="1166"/>
    </location>
</feature>
<dbReference type="GO" id="GO:0006809">
    <property type="term" value="P:nitric oxide biosynthetic process"/>
    <property type="evidence" value="ECO:0007669"/>
    <property type="project" value="InterPro"/>
</dbReference>
<dbReference type="Gene3D" id="3.90.1230.10">
    <property type="entry name" value="Nitric Oxide Synthase, Chain A, domain 3"/>
    <property type="match status" value="1"/>
</dbReference>
<dbReference type="InterPro" id="IPR001094">
    <property type="entry name" value="Flavdoxin-like"/>
</dbReference>
<dbReference type="OrthoDB" id="1688044at2759"/>
<keyword evidence="6 12" id="KW-0479">Metal-binding</keyword>
<keyword evidence="18" id="KW-1185">Reference proteome</keyword>
<evidence type="ECO:0000256" key="12">
    <source>
        <dbReference type="PIRNR" id="PIRNR000333"/>
    </source>
</evidence>
<dbReference type="Proteomes" id="UP000594262">
    <property type="component" value="Unplaced"/>
</dbReference>
<dbReference type="PROSITE" id="PS50902">
    <property type="entry name" value="FLAVODOXIN_LIKE"/>
    <property type="match status" value="1"/>
</dbReference>
<organism evidence="17 18">
    <name type="scientific">Clytia hemisphaerica</name>
    <dbReference type="NCBI Taxonomy" id="252671"/>
    <lineage>
        <taxon>Eukaryota</taxon>
        <taxon>Metazoa</taxon>
        <taxon>Cnidaria</taxon>
        <taxon>Hydrozoa</taxon>
        <taxon>Hydroidolina</taxon>
        <taxon>Leptothecata</taxon>
        <taxon>Obeliida</taxon>
        <taxon>Clytiidae</taxon>
        <taxon>Clytia</taxon>
    </lineage>
</organism>
<dbReference type="Gene3D" id="3.90.340.10">
    <property type="entry name" value="Nitric Oxide Synthase, Chain A, domain 1"/>
    <property type="match status" value="1"/>
</dbReference>
<dbReference type="InterPro" id="IPR004030">
    <property type="entry name" value="NOS_N"/>
</dbReference>
<evidence type="ECO:0000256" key="3">
    <source>
        <dbReference type="ARBA" id="ARBA00022617"/>
    </source>
</evidence>
<keyword evidence="8 12" id="KW-0521">NADP</keyword>
<dbReference type="InterPro" id="IPR012144">
    <property type="entry name" value="NOS_euk"/>
</dbReference>
<dbReference type="EnsemblMetazoa" id="CLYHEMT008384.1">
    <property type="protein sequence ID" value="CLYHEMP008384.1"/>
    <property type="gene ID" value="CLYHEMG008384"/>
</dbReference>
<comment type="cofactor">
    <cofactor evidence="12">
        <name>FAD</name>
        <dbReference type="ChEBI" id="CHEBI:57692"/>
    </cofactor>
    <text evidence="12">Binds 1 FAD.</text>
</comment>
<evidence type="ECO:0000256" key="14">
    <source>
        <dbReference type="SAM" id="MobiDB-lite"/>
    </source>
</evidence>
<evidence type="ECO:0000256" key="1">
    <source>
        <dbReference type="ARBA" id="ARBA00001970"/>
    </source>
</evidence>
<feature type="domain" description="Flavodoxin-like" evidence="15">
    <location>
        <begin position="483"/>
        <end position="643"/>
    </location>
</feature>
<name>A0A7M5V2C3_9CNID</name>
<dbReference type="InterPro" id="IPR008254">
    <property type="entry name" value="Flavodoxin/NO_synth"/>
</dbReference>